<dbReference type="AlphaFoldDB" id="A0A8B5UBD0"/>
<comment type="caution">
    <text evidence="2">The sequence shown here is derived from an EMBL/GenBank/DDBJ whole genome shotgun (WGS) entry which is preliminary data.</text>
</comment>
<gene>
    <name evidence="2" type="ORF">FJU42_20915</name>
</gene>
<organism evidence="2 3">
    <name type="scientific">Acinetobacter baumannii</name>
    <dbReference type="NCBI Taxonomy" id="470"/>
    <lineage>
        <taxon>Bacteria</taxon>
        <taxon>Pseudomonadati</taxon>
        <taxon>Pseudomonadota</taxon>
        <taxon>Gammaproteobacteria</taxon>
        <taxon>Moraxellales</taxon>
        <taxon>Moraxellaceae</taxon>
        <taxon>Acinetobacter</taxon>
        <taxon>Acinetobacter calcoaceticus/baumannii complex</taxon>
    </lineage>
</organism>
<proteinExistence type="predicted"/>
<evidence type="ECO:0000313" key="3">
    <source>
        <dbReference type="Proteomes" id="UP000315888"/>
    </source>
</evidence>
<name>A0A8B5UBD0_ACIBA</name>
<sequence length="56" mass="6444">VSMDGRGVSDAGRARTGALAPQHGRKKQHWQIPPVTRVRVRKRIRRWDGYLCVLHL</sequence>
<accession>A0A8B5UBD0</accession>
<feature type="non-terminal residue" evidence="2">
    <location>
        <position position="1"/>
    </location>
</feature>
<dbReference type="Proteomes" id="UP000315888">
    <property type="component" value="Unassembled WGS sequence"/>
</dbReference>
<reference evidence="2 3" key="1">
    <citation type="submission" date="2019-06" db="EMBL/GenBank/DDBJ databases">
        <title>A Diverse Panel of Clinical Acinetobacter baumannii for Research Use.</title>
        <authorList>
            <person name="Mcgann P."/>
            <person name="Snesrud E."/>
            <person name="Galac M.R."/>
        </authorList>
    </citation>
    <scope>NUCLEOTIDE SEQUENCE [LARGE SCALE GENOMIC DNA]</scope>
    <source>
        <strain evidence="2 3">MRSN14237</strain>
    </source>
</reference>
<feature type="region of interest" description="Disordered" evidence="1">
    <location>
        <begin position="1"/>
        <end position="30"/>
    </location>
</feature>
<dbReference type="EMBL" id="VHGY01000159">
    <property type="protein sequence ID" value="TPU56433.1"/>
    <property type="molecule type" value="Genomic_DNA"/>
</dbReference>
<evidence type="ECO:0000313" key="2">
    <source>
        <dbReference type="EMBL" id="TPU56433.1"/>
    </source>
</evidence>
<evidence type="ECO:0000256" key="1">
    <source>
        <dbReference type="SAM" id="MobiDB-lite"/>
    </source>
</evidence>
<protein>
    <submittedName>
        <fullName evidence="2">Replication protein</fullName>
    </submittedName>
</protein>